<protein>
    <submittedName>
        <fullName evidence="2">Uncharacterized protein</fullName>
    </submittedName>
</protein>
<evidence type="ECO:0000256" key="1">
    <source>
        <dbReference type="SAM" id="SignalP"/>
    </source>
</evidence>
<keyword evidence="1" id="KW-0732">Signal</keyword>
<dbReference type="Proteomes" id="UP001210720">
    <property type="component" value="Unassembled WGS sequence"/>
</dbReference>
<dbReference type="EMBL" id="JAQIOY010000001">
    <property type="protein sequence ID" value="MDA7423175.1"/>
    <property type="molecule type" value="Genomic_DNA"/>
</dbReference>
<reference evidence="2 3" key="1">
    <citation type="submission" date="2023-01" db="EMBL/GenBank/DDBJ databases">
        <title>Thalassococcus onchidii sp. nov., isolated from a marine invertebrate from the South China Sea.</title>
        <authorList>
            <person name="Xu S."/>
            <person name="Liu Z."/>
            <person name="Xu Y."/>
        </authorList>
    </citation>
    <scope>NUCLEOTIDE SEQUENCE [LARGE SCALE GENOMIC DNA]</scope>
    <source>
        <strain evidence="2 3">KCTC 32084</strain>
    </source>
</reference>
<keyword evidence="3" id="KW-1185">Reference proteome</keyword>
<evidence type="ECO:0000313" key="2">
    <source>
        <dbReference type="EMBL" id="MDA7423175.1"/>
    </source>
</evidence>
<dbReference type="RefSeq" id="WP_271430542.1">
    <property type="nucleotide sequence ID" value="NZ_JAQIOY010000001.1"/>
</dbReference>
<feature type="signal peptide" evidence="1">
    <location>
        <begin position="1"/>
        <end position="21"/>
    </location>
</feature>
<comment type="caution">
    <text evidence="2">The sequence shown here is derived from an EMBL/GenBank/DDBJ whole genome shotgun (WGS) entry which is preliminary data.</text>
</comment>
<name>A0ABT4XML1_9RHOB</name>
<evidence type="ECO:0000313" key="3">
    <source>
        <dbReference type="Proteomes" id="UP001210720"/>
    </source>
</evidence>
<sequence>MKRTIATALVAVAALTGAANAMTSDARLAQIQAYAPNADVQSLTNAEIGTLLSVIHSGDSESEKRGFVQAFVN</sequence>
<proteinExistence type="predicted"/>
<accession>A0ABT4XML1</accession>
<feature type="chain" id="PRO_5045879340" evidence="1">
    <location>
        <begin position="22"/>
        <end position="73"/>
    </location>
</feature>
<organism evidence="2 3">
    <name type="scientific">Thalassococcus lentus</name>
    <dbReference type="NCBI Taxonomy" id="1210524"/>
    <lineage>
        <taxon>Bacteria</taxon>
        <taxon>Pseudomonadati</taxon>
        <taxon>Pseudomonadota</taxon>
        <taxon>Alphaproteobacteria</taxon>
        <taxon>Rhodobacterales</taxon>
        <taxon>Roseobacteraceae</taxon>
        <taxon>Thalassococcus</taxon>
    </lineage>
</organism>
<gene>
    <name evidence="2" type="ORF">PFY00_00420</name>
</gene>